<dbReference type="CDD" id="cd02440">
    <property type="entry name" value="AdoMet_MTases"/>
    <property type="match status" value="1"/>
</dbReference>
<evidence type="ECO:0000256" key="1">
    <source>
        <dbReference type="SAM" id="SignalP"/>
    </source>
</evidence>
<dbReference type="InterPro" id="IPR025714">
    <property type="entry name" value="Methyltranfer_dom"/>
</dbReference>
<dbReference type="AlphaFoldDB" id="A0A517QT80"/>
<keyword evidence="3" id="KW-0489">Methyltransferase</keyword>
<sequence precursor="true">MTIRSSLLIISSMFFVTPPSLIFAQDDAGKKDEEQSERYTFDIRHDPNGIGKFYLGREIAHVMGHQGIRWLERETREEEERLSLLIEGLKIKPGMSVADIGAGSGVISVLLSKAVGEEGEVLAVDIQPEMLTALQNKLRLLGIKNVKGVLGTTKSPKLEAESVDLVVMVDVYHEFDFPYEMLNEIAKSLKKGGRVAFVEYRLEDPKVPIKLVHKMSEAQVKKEALIKDHGLKYLETFRKLPRQHVVIFEKK</sequence>
<organism evidence="3 4">
    <name type="scientific">Thalassoglobus polymorphus</name>
    <dbReference type="NCBI Taxonomy" id="2527994"/>
    <lineage>
        <taxon>Bacteria</taxon>
        <taxon>Pseudomonadati</taxon>
        <taxon>Planctomycetota</taxon>
        <taxon>Planctomycetia</taxon>
        <taxon>Planctomycetales</taxon>
        <taxon>Planctomycetaceae</taxon>
        <taxon>Thalassoglobus</taxon>
    </lineage>
</organism>
<dbReference type="PANTHER" id="PTHR43861">
    <property type="entry name" value="TRANS-ACONITATE 2-METHYLTRANSFERASE-RELATED"/>
    <property type="match status" value="1"/>
</dbReference>
<dbReference type="SUPFAM" id="SSF53335">
    <property type="entry name" value="S-adenosyl-L-methionine-dependent methyltransferases"/>
    <property type="match status" value="1"/>
</dbReference>
<evidence type="ECO:0000313" key="4">
    <source>
        <dbReference type="Proteomes" id="UP000315724"/>
    </source>
</evidence>
<evidence type="ECO:0000259" key="2">
    <source>
        <dbReference type="Pfam" id="PF13847"/>
    </source>
</evidence>
<dbReference type="EC" id="2.1.1.-" evidence="3"/>
<proteinExistence type="predicted"/>
<reference evidence="3 4" key="1">
    <citation type="submission" date="2019-02" db="EMBL/GenBank/DDBJ databases">
        <title>Deep-cultivation of Planctomycetes and their phenomic and genomic characterization uncovers novel biology.</title>
        <authorList>
            <person name="Wiegand S."/>
            <person name="Jogler M."/>
            <person name="Boedeker C."/>
            <person name="Pinto D."/>
            <person name="Vollmers J."/>
            <person name="Rivas-Marin E."/>
            <person name="Kohn T."/>
            <person name="Peeters S.H."/>
            <person name="Heuer A."/>
            <person name="Rast P."/>
            <person name="Oberbeckmann S."/>
            <person name="Bunk B."/>
            <person name="Jeske O."/>
            <person name="Meyerdierks A."/>
            <person name="Storesund J.E."/>
            <person name="Kallscheuer N."/>
            <person name="Luecker S."/>
            <person name="Lage O.M."/>
            <person name="Pohl T."/>
            <person name="Merkel B.J."/>
            <person name="Hornburger P."/>
            <person name="Mueller R.-W."/>
            <person name="Bruemmer F."/>
            <person name="Labrenz M."/>
            <person name="Spormann A.M."/>
            <person name="Op den Camp H."/>
            <person name="Overmann J."/>
            <person name="Amann R."/>
            <person name="Jetten M.S.M."/>
            <person name="Mascher T."/>
            <person name="Medema M.H."/>
            <person name="Devos D.P."/>
            <person name="Kaster A.-K."/>
            <person name="Ovreas L."/>
            <person name="Rohde M."/>
            <person name="Galperin M.Y."/>
            <person name="Jogler C."/>
        </authorList>
    </citation>
    <scope>NUCLEOTIDE SEQUENCE [LARGE SCALE GENOMIC DNA]</scope>
    <source>
        <strain evidence="3 4">Mal48</strain>
    </source>
</reference>
<keyword evidence="4" id="KW-1185">Reference proteome</keyword>
<dbReference type="Pfam" id="PF13847">
    <property type="entry name" value="Methyltransf_31"/>
    <property type="match status" value="1"/>
</dbReference>
<dbReference type="KEGG" id="tpol:Mal48_41230"/>
<gene>
    <name evidence="3" type="primary">ycgJ</name>
    <name evidence="3" type="ORF">Mal48_41230</name>
</gene>
<dbReference type="RefSeq" id="WP_231739725.1">
    <property type="nucleotide sequence ID" value="NZ_CP036267.1"/>
</dbReference>
<feature type="signal peptide" evidence="1">
    <location>
        <begin position="1"/>
        <end position="24"/>
    </location>
</feature>
<dbReference type="EMBL" id="CP036267">
    <property type="protein sequence ID" value="QDT34850.1"/>
    <property type="molecule type" value="Genomic_DNA"/>
</dbReference>
<keyword evidence="3" id="KW-0808">Transferase</keyword>
<dbReference type="Gene3D" id="3.40.50.150">
    <property type="entry name" value="Vaccinia Virus protein VP39"/>
    <property type="match status" value="1"/>
</dbReference>
<protein>
    <submittedName>
        <fullName evidence="3">Putative methyltransferase YcgJ</fullName>
        <ecNumber evidence="3">2.1.1.-</ecNumber>
    </submittedName>
</protein>
<dbReference type="InterPro" id="IPR029063">
    <property type="entry name" value="SAM-dependent_MTases_sf"/>
</dbReference>
<feature type="chain" id="PRO_5022135928" evidence="1">
    <location>
        <begin position="25"/>
        <end position="251"/>
    </location>
</feature>
<evidence type="ECO:0000313" key="3">
    <source>
        <dbReference type="EMBL" id="QDT34850.1"/>
    </source>
</evidence>
<feature type="domain" description="Methyltransferase" evidence="2">
    <location>
        <begin position="92"/>
        <end position="219"/>
    </location>
</feature>
<dbReference type="GO" id="GO:0032259">
    <property type="term" value="P:methylation"/>
    <property type="evidence" value="ECO:0007669"/>
    <property type="project" value="UniProtKB-KW"/>
</dbReference>
<keyword evidence="1" id="KW-0732">Signal</keyword>
<dbReference type="GO" id="GO:0008168">
    <property type="term" value="F:methyltransferase activity"/>
    <property type="evidence" value="ECO:0007669"/>
    <property type="project" value="UniProtKB-KW"/>
</dbReference>
<name>A0A517QT80_9PLAN</name>
<dbReference type="Proteomes" id="UP000315724">
    <property type="component" value="Chromosome"/>
</dbReference>
<accession>A0A517QT80</accession>